<organism evidence="2 3">
    <name type="scientific">Hirschia baltica (strain ATCC 49814 / DSM 5838 / IFAM 1418)</name>
    <dbReference type="NCBI Taxonomy" id="582402"/>
    <lineage>
        <taxon>Bacteria</taxon>
        <taxon>Pseudomonadati</taxon>
        <taxon>Pseudomonadota</taxon>
        <taxon>Alphaproteobacteria</taxon>
        <taxon>Hyphomonadales</taxon>
        <taxon>Hyphomonadaceae</taxon>
        <taxon>Hirschia</taxon>
    </lineage>
</organism>
<proteinExistence type="predicted"/>
<dbReference type="OrthoDB" id="7632091at2"/>
<reference evidence="3" key="1">
    <citation type="journal article" date="2011" name="J. Bacteriol.">
        <title>Genome sequences of eight morphologically diverse alphaproteobacteria.</title>
        <authorList>
            <consortium name="US DOE Joint Genome Institute"/>
            <person name="Brown P.J."/>
            <person name="Kysela D.T."/>
            <person name="Buechlein A."/>
            <person name="Hemmerich C."/>
            <person name="Brun Y.V."/>
        </authorList>
    </citation>
    <scope>NUCLEOTIDE SEQUENCE [LARGE SCALE GENOMIC DNA]</scope>
    <source>
        <strain evidence="3">ATCC 49814 / DSM 5838 / IFAM 1418</strain>
    </source>
</reference>
<evidence type="ECO:0000313" key="2">
    <source>
        <dbReference type="EMBL" id="ACT58353.1"/>
    </source>
</evidence>
<dbReference type="InterPro" id="IPR049851">
    <property type="entry name" value="Holdfast_HfaA"/>
</dbReference>
<dbReference type="Proteomes" id="UP000002745">
    <property type="component" value="Chromosome"/>
</dbReference>
<evidence type="ECO:0000313" key="3">
    <source>
        <dbReference type="Proteomes" id="UP000002745"/>
    </source>
</evidence>
<dbReference type="AlphaFoldDB" id="C6XNV0"/>
<name>C6XNV0_HIRBI</name>
<accession>C6XNV0</accession>
<keyword evidence="1" id="KW-0732">Signal</keyword>
<dbReference type="HOGENOM" id="CLU_145269_0_0_5"/>
<evidence type="ECO:0000256" key="1">
    <source>
        <dbReference type="SAM" id="SignalP"/>
    </source>
</evidence>
<protein>
    <submittedName>
        <fullName evidence="2">Holdfast attachment protein HfaA</fullName>
    </submittedName>
</protein>
<dbReference type="STRING" id="582402.Hbal_0652"/>
<feature type="chain" id="PRO_5002972993" evidence="1">
    <location>
        <begin position="27"/>
        <end position="146"/>
    </location>
</feature>
<dbReference type="KEGG" id="hba:Hbal_0652"/>
<keyword evidence="3" id="KW-1185">Reference proteome</keyword>
<dbReference type="eggNOG" id="ENOG5033IDZ">
    <property type="taxonomic scope" value="Bacteria"/>
</dbReference>
<gene>
    <name evidence="2" type="ordered locus">Hbal_0652</name>
</gene>
<feature type="signal peptide" evidence="1">
    <location>
        <begin position="1"/>
        <end position="26"/>
    </location>
</feature>
<dbReference type="EMBL" id="CP001678">
    <property type="protein sequence ID" value="ACT58353.1"/>
    <property type="molecule type" value="Genomic_DNA"/>
</dbReference>
<sequence length="146" mass="15378">MTLRRMKTGIVGLTMASLGLVLPAIANPAAQYTGEFERPYGFSYGQESQNYDASSRDINGNRVIIDGRIVVGDDLSSLSVGGVYGHNFRGAGAGYGSYQGFGNSTAVGNQLNVITNGSNNIVVIDSHQTNSGDQTVILNGELDLND</sequence>
<dbReference type="NCBIfam" id="NF037934">
    <property type="entry name" value="holdfast_HfaA"/>
    <property type="match status" value="1"/>
</dbReference>